<dbReference type="InterPro" id="IPR002347">
    <property type="entry name" value="SDR_fam"/>
</dbReference>
<dbReference type="GO" id="GO:0016491">
    <property type="term" value="F:oxidoreductase activity"/>
    <property type="evidence" value="ECO:0007669"/>
    <property type="project" value="UniProtKB-KW"/>
</dbReference>
<dbReference type="Gene3D" id="3.40.50.720">
    <property type="entry name" value="NAD(P)-binding Rossmann-like Domain"/>
    <property type="match status" value="1"/>
</dbReference>
<dbReference type="EMBL" id="JAVFHQ010000001">
    <property type="protein sequence ID" value="KAK4550705.1"/>
    <property type="molecule type" value="Genomic_DNA"/>
</dbReference>
<organism evidence="3 4">
    <name type="scientific">Oleoguttula mirabilis</name>
    <dbReference type="NCBI Taxonomy" id="1507867"/>
    <lineage>
        <taxon>Eukaryota</taxon>
        <taxon>Fungi</taxon>
        <taxon>Dikarya</taxon>
        <taxon>Ascomycota</taxon>
        <taxon>Pezizomycotina</taxon>
        <taxon>Dothideomycetes</taxon>
        <taxon>Dothideomycetidae</taxon>
        <taxon>Mycosphaerellales</taxon>
        <taxon>Teratosphaeriaceae</taxon>
        <taxon>Oleoguttula</taxon>
    </lineage>
</organism>
<evidence type="ECO:0008006" key="5">
    <source>
        <dbReference type="Google" id="ProtNLM"/>
    </source>
</evidence>
<sequence length="326" mass="35281">MGLEKGVPTSGPLLAALATVGGLWTSFQMYNLASFIYLHFVRRSSLDRYKQSGSQGPAWALVTGASDGIGRGFAEELCHRGFNVIIHGRNEKKLQGVKDALLQQWPQREIRLLIIDAADGRGAISEIEAAATQLQDVNIRVLINNVGGTAGMPSFLTLEERSASDVAKFIDLNAQFPTLITRALLPLLIKCKPALILNMGSASSEIPAPWTTVYSGSKAYNKAWSRSLGAEMKAEGHDIEVICILLGVTATAMMQKKTSLMIPSSRQMAKSSLDVVGCGRSEVWAYWPHAVQFGPVLNLPQSVIEKISIGALRNEKAADEAKLKDC</sequence>
<dbReference type="Proteomes" id="UP001324427">
    <property type="component" value="Unassembled WGS sequence"/>
</dbReference>
<protein>
    <recommendedName>
        <fullName evidence="5">NAD(P)-binding protein</fullName>
    </recommendedName>
</protein>
<dbReference type="GO" id="GO:0005783">
    <property type="term" value="C:endoplasmic reticulum"/>
    <property type="evidence" value="ECO:0007669"/>
    <property type="project" value="TreeGrafter"/>
</dbReference>
<reference evidence="3 4" key="1">
    <citation type="submission" date="2021-11" db="EMBL/GenBank/DDBJ databases">
        <title>Black yeast isolated from Biological Soil Crust.</title>
        <authorList>
            <person name="Kurbessoian T."/>
        </authorList>
    </citation>
    <scope>NUCLEOTIDE SEQUENCE [LARGE SCALE GENOMIC DNA]</scope>
    <source>
        <strain evidence="3 4">CCFEE 5522</strain>
    </source>
</reference>
<dbReference type="CDD" id="cd05356">
    <property type="entry name" value="17beta-HSD1_like_SDR_c"/>
    <property type="match status" value="1"/>
</dbReference>
<evidence type="ECO:0000313" key="4">
    <source>
        <dbReference type="Proteomes" id="UP001324427"/>
    </source>
</evidence>
<name>A0AAV9JYB3_9PEZI</name>
<dbReference type="AlphaFoldDB" id="A0AAV9JYB3"/>
<evidence type="ECO:0000313" key="3">
    <source>
        <dbReference type="EMBL" id="KAK4550705.1"/>
    </source>
</evidence>
<dbReference type="PANTHER" id="PTHR43899">
    <property type="entry name" value="RH59310P"/>
    <property type="match status" value="1"/>
</dbReference>
<dbReference type="PANTHER" id="PTHR43899:SF13">
    <property type="entry name" value="RH59310P"/>
    <property type="match status" value="1"/>
</dbReference>
<comment type="caution">
    <text evidence="3">The sequence shown here is derived from an EMBL/GenBank/DDBJ whole genome shotgun (WGS) entry which is preliminary data.</text>
</comment>
<proteinExistence type="inferred from homology"/>
<evidence type="ECO:0000256" key="2">
    <source>
        <dbReference type="ARBA" id="ARBA00023002"/>
    </source>
</evidence>
<dbReference type="Pfam" id="PF00106">
    <property type="entry name" value="adh_short"/>
    <property type="match status" value="1"/>
</dbReference>
<dbReference type="InterPro" id="IPR051019">
    <property type="entry name" value="VLCFA-Steroid_DH"/>
</dbReference>
<keyword evidence="2" id="KW-0560">Oxidoreductase</keyword>
<keyword evidence="4" id="KW-1185">Reference proteome</keyword>
<dbReference type="SUPFAM" id="SSF51735">
    <property type="entry name" value="NAD(P)-binding Rossmann-fold domains"/>
    <property type="match status" value="1"/>
</dbReference>
<dbReference type="InterPro" id="IPR036291">
    <property type="entry name" value="NAD(P)-bd_dom_sf"/>
</dbReference>
<gene>
    <name evidence="3" type="ORF">LTR36_000284</name>
</gene>
<evidence type="ECO:0000256" key="1">
    <source>
        <dbReference type="ARBA" id="ARBA00006484"/>
    </source>
</evidence>
<accession>A0AAV9JYB3</accession>
<dbReference type="PRINTS" id="PR00081">
    <property type="entry name" value="GDHRDH"/>
</dbReference>
<comment type="similarity">
    <text evidence="1">Belongs to the short-chain dehydrogenases/reductases (SDR) family.</text>
</comment>
<dbReference type="PIRSF" id="PIRSF000126">
    <property type="entry name" value="11-beta-HSD1"/>
    <property type="match status" value="1"/>
</dbReference>